<dbReference type="SUPFAM" id="SSF81653">
    <property type="entry name" value="Calcium ATPase, transduction domain A"/>
    <property type="match status" value="1"/>
</dbReference>
<dbReference type="InterPro" id="IPR027256">
    <property type="entry name" value="P-typ_ATPase_IB"/>
</dbReference>
<sequence>MTTDTSSAVEPQQQDIELAVTGMTCASCANRIQRKLNKLDGVSASVNYATEKAKVSYPVGGDITPHLLVETVEQAGYGATLPTPPAETATTDGPGHPGHGDSDTDTGSPEDAHLAAMRQRLIISTVLSVPVIVLAMVPPLQFTYWQWLSLTLAAPVIVWGGWPFHRAAWTNLKHGATTMDTLISLGTIAAFGWSLYALFFGTAGMPGMTHEFEFTARPGHGGEANIYFEAAVAITTFLLAGRYFEAKSRRTAGAALRALFEMGAKDVAVLRDGREERIPVGSLAVDDRFVVRPGETIATDGVVESGRSAVDASMLTGESVPIDVAEGDGVTGATVNVGGRLVVRATRVGSDTQLARMAKLVEDAQSGKAEIARLADRISGIFVPIVLVIALLTLIAWLVLGGGVNGAFTAAVAVLIIACPCALGLATPMALLVGTGRGAQLGILIKGPEVLESTRRVDTVVLDKTGTVTTGTMTLEDVVPADGEDAGRVLRLAGSVEDASEHPIARAITSAAAEQGPLAEVTDFENVPGRGVRGVVRDADIGGEVFAGRASLLTENGLRVGDDVMAVMTRAQERGATAIVVGWDGAARGVLVVADAVKPTSAEAIRHLRDLGLRPVLLTGDHEVVARTVADQVGIDEVIAGVLPEDKVDVVRRLQDEGRVVAMVGDGVNDAAALAQADLGLAMGTGTDAAIEAADLTLVRGDLRVTADAIRLSRRTLGTIKTNLFWAFAYNVAALPLAAMGLLNPMIAGGAMAFSSVFVVANSLRLRRFAPITPSAPAGGSTEHTDHSHHSGHHPGRPAATPTREDATLTKEGA</sequence>
<keyword evidence="14" id="KW-1185">Reference proteome</keyword>
<dbReference type="Gene3D" id="3.40.1110.10">
    <property type="entry name" value="Calcium-transporting ATPase, cytoplasmic domain N"/>
    <property type="match status" value="1"/>
</dbReference>
<accession>A0ABQ6IVJ3</accession>
<dbReference type="Pfam" id="PF00403">
    <property type="entry name" value="HMA"/>
    <property type="match status" value="1"/>
</dbReference>
<feature type="transmembrane region" description="Helical" evidence="10">
    <location>
        <begin position="182"/>
        <end position="204"/>
    </location>
</feature>
<dbReference type="NCBIfam" id="TIGR01525">
    <property type="entry name" value="ATPase-IB_hvy"/>
    <property type="match status" value="1"/>
</dbReference>
<feature type="transmembrane region" description="Helical" evidence="10">
    <location>
        <begin position="121"/>
        <end position="138"/>
    </location>
</feature>
<dbReference type="Gene3D" id="2.70.150.10">
    <property type="entry name" value="Calcium-transporting ATPase, cytoplasmic transduction domain A"/>
    <property type="match status" value="1"/>
</dbReference>
<evidence type="ECO:0000313" key="13">
    <source>
        <dbReference type="EMBL" id="GMA41636.1"/>
    </source>
</evidence>
<dbReference type="InterPro" id="IPR017969">
    <property type="entry name" value="Heavy-metal-associated_CS"/>
</dbReference>
<keyword evidence="4 10" id="KW-0479">Metal-binding</keyword>
<feature type="compositionally biased region" description="Low complexity" evidence="11">
    <location>
        <begin position="78"/>
        <end position="94"/>
    </location>
</feature>
<dbReference type="PANTHER" id="PTHR43520">
    <property type="entry name" value="ATP7, ISOFORM B"/>
    <property type="match status" value="1"/>
</dbReference>
<dbReference type="Gene3D" id="3.40.50.1000">
    <property type="entry name" value="HAD superfamily/HAD-like"/>
    <property type="match status" value="1"/>
</dbReference>
<dbReference type="PROSITE" id="PS50846">
    <property type="entry name" value="HMA_2"/>
    <property type="match status" value="1"/>
</dbReference>
<dbReference type="InterPro" id="IPR023299">
    <property type="entry name" value="ATPase_P-typ_cyto_dom_N"/>
</dbReference>
<dbReference type="InterPro" id="IPR008250">
    <property type="entry name" value="ATPase_P-typ_transduc_dom_A_sf"/>
</dbReference>
<comment type="caution">
    <text evidence="13">The sequence shown here is derived from an EMBL/GenBank/DDBJ whole genome shotgun (WGS) entry which is preliminary data.</text>
</comment>
<dbReference type="SUPFAM" id="SSF81665">
    <property type="entry name" value="Calcium ATPase, transmembrane domain M"/>
    <property type="match status" value="1"/>
</dbReference>
<reference evidence="14" key="1">
    <citation type="journal article" date="2019" name="Int. J. Syst. Evol. Microbiol.">
        <title>The Global Catalogue of Microorganisms (GCM) 10K type strain sequencing project: providing services to taxonomists for standard genome sequencing and annotation.</title>
        <authorList>
            <consortium name="The Broad Institute Genomics Platform"/>
            <consortium name="The Broad Institute Genome Sequencing Center for Infectious Disease"/>
            <person name="Wu L."/>
            <person name="Ma J."/>
        </authorList>
    </citation>
    <scope>NUCLEOTIDE SEQUENCE [LARGE SCALE GENOMIC DNA]</scope>
    <source>
        <strain evidence="14">NBRC 113072</strain>
    </source>
</reference>
<evidence type="ECO:0000256" key="2">
    <source>
        <dbReference type="ARBA" id="ARBA00006024"/>
    </source>
</evidence>
<dbReference type="InterPro" id="IPR059000">
    <property type="entry name" value="ATPase_P-type_domA"/>
</dbReference>
<dbReference type="InterPro" id="IPR006121">
    <property type="entry name" value="HMA_dom"/>
</dbReference>
<dbReference type="InterPro" id="IPR001757">
    <property type="entry name" value="P_typ_ATPase"/>
</dbReference>
<keyword evidence="8 10" id="KW-1133">Transmembrane helix</keyword>
<dbReference type="NCBIfam" id="TIGR01511">
    <property type="entry name" value="ATPase-IB1_Cu"/>
    <property type="match status" value="1"/>
</dbReference>
<keyword evidence="6 10" id="KW-0067">ATP-binding</keyword>
<dbReference type="EMBL" id="BSUO01000001">
    <property type="protein sequence ID" value="GMA41636.1"/>
    <property type="molecule type" value="Genomic_DNA"/>
</dbReference>
<dbReference type="InterPro" id="IPR036163">
    <property type="entry name" value="HMA_dom_sf"/>
</dbReference>
<gene>
    <name evidence="13" type="ORF">GCM10025883_36810</name>
</gene>
<organism evidence="13 14">
    <name type="scientific">Mobilicoccus caccae</name>
    <dbReference type="NCBI Taxonomy" id="1859295"/>
    <lineage>
        <taxon>Bacteria</taxon>
        <taxon>Bacillati</taxon>
        <taxon>Actinomycetota</taxon>
        <taxon>Actinomycetes</taxon>
        <taxon>Micrococcales</taxon>
        <taxon>Dermatophilaceae</taxon>
        <taxon>Mobilicoccus</taxon>
    </lineage>
</organism>
<dbReference type="SUPFAM" id="SSF55008">
    <property type="entry name" value="HMA, heavy metal-associated domain"/>
    <property type="match status" value="1"/>
</dbReference>
<protein>
    <submittedName>
        <fullName evidence="13">Carbonate dehydratase</fullName>
    </submittedName>
</protein>
<dbReference type="InterPro" id="IPR036412">
    <property type="entry name" value="HAD-like_sf"/>
</dbReference>
<feature type="transmembrane region" description="Helical" evidence="10">
    <location>
        <begin position="406"/>
        <end position="433"/>
    </location>
</feature>
<dbReference type="PROSITE" id="PS00154">
    <property type="entry name" value="ATPASE_E1_E2"/>
    <property type="match status" value="1"/>
</dbReference>
<dbReference type="InterPro" id="IPR023214">
    <property type="entry name" value="HAD_sf"/>
</dbReference>
<feature type="transmembrane region" description="Helical" evidence="10">
    <location>
        <begin position="723"/>
        <end position="740"/>
    </location>
</feature>
<dbReference type="PRINTS" id="PR00943">
    <property type="entry name" value="CUATPASE"/>
</dbReference>
<proteinExistence type="inferred from homology"/>
<name>A0ABQ6IVJ3_9MICO</name>
<evidence type="ECO:0000256" key="4">
    <source>
        <dbReference type="ARBA" id="ARBA00022723"/>
    </source>
</evidence>
<feature type="compositionally biased region" description="Basic and acidic residues" evidence="11">
    <location>
        <begin position="803"/>
        <end position="814"/>
    </location>
</feature>
<dbReference type="SFLD" id="SFLDF00027">
    <property type="entry name" value="p-type_atpase"/>
    <property type="match status" value="1"/>
</dbReference>
<evidence type="ECO:0000313" key="14">
    <source>
        <dbReference type="Proteomes" id="UP001157126"/>
    </source>
</evidence>
<keyword evidence="7" id="KW-1278">Translocase</keyword>
<feature type="transmembrane region" description="Helical" evidence="10">
    <location>
        <begin position="224"/>
        <end position="244"/>
    </location>
</feature>
<feature type="region of interest" description="Disordered" evidence="11">
    <location>
        <begin position="774"/>
        <end position="814"/>
    </location>
</feature>
<evidence type="ECO:0000256" key="5">
    <source>
        <dbReference type="ARBA" id="ARBA00022741"/>
    </source>
</evidence>
<dbReference type="InterPro" id="IPR023298">
    <property type="entry name" value="ATPase_P-typ_TM_dom_sf"/>
</dbReference>
<dbReference type="Pfam" id="PF00122">
    <property type="entry name" value="E1-E2_ATPase"/>
    <property type="match status" value="1"/>
</dbReference>
<feature type="transmembrane region" description="Helical" evidence="10">
    <location>
        <begin position="378"/>
        <end position="400"/>
    </location>
</feature>
<dbReference type="SFLD" id="SFLDG00002">
    <property type="entry name" value="C1.7:_P-type_atpase_like"/>
    <property type="match status" value="1"/>
</dbReference>
<dbReference type="PROSITE" id="PS01229">
    <property type="entry name" value="COF_2"/>
    <property type="match status" value="1"/>
</dbReference>
<dbReference type="NCBIfam" id="TIGR01494">
    <property type="entry name" value="ATPase_P-type"/>
    <property type="match status" value="1"/>
</dbReference>
<evidence type="ECO:0000256" key="3">
    <source>
        <dbReference type="ARBA" id="ARBA00022692"/>
    </source>
</evidence>
<dbReference type="CDD" id="cd02094">
    <property type="entry name" value="P-type_ATPase_Cu-like"/>
    <property type="match status" value="1"/>
</dbReference>
<evidence type="ECO:0000256" key="9">
    <source>
        <dbReference type="ARBA" id="ARBA00023136"/>
    </source>
</evidence>
<dbReference type="Proteomes" id="UP001157126">
    <property type="component" value="Unassembled WGS sequence"/>
</dbReference>
<evidence type="ECO:0000256" key="11">
    <source>
        <dbReference type="SAM" id="MobiDB-lite"/>
    </source>
</evidence>
<feature type="transmembrane region" description="Helical" evidence="10">
    <location>
        <begin position="746"/>
        <end position="764"/>
    </location>
</feature>
<keyword evidence="5 10" id="KW-0547">Nucleotide-binding</keyword>
<keyword evidence="9 10" id="KW-0472">Membrane</keyword>
<dbReference type="RefSeq" id="WP_284305178.1">
    <property type="nucleotide sequence ID" value="NZ_BSUO01000001.1"/>
</dbReference>
<dbReference type="InterPro" id="IPR044492">
    <property type="entry name" value="P_typ_ATPase_HD_dom"/>
</dbReference>
<feature type="region of interest" description="Disordered" evidence="11">
    <location>
        <begin position="78"/>
        <end position="110"/>
    </location>
</feature>
<feature type="domain" description="HMA" evidence="12">
    <location>
        <begin position="14"/>
        <end position="80"/>
    </location>
</feature>
<evidence type="ECO:0000256" key="7">
    <source>
        <dbReference type="ARBA" id="ARBA00022967"/>
    </source>
</evidence>
<dbReference type="Pfam" id="PF00702">
    <property type="entry name" value="Hydrolase"/>
    <property type="match status" value="1"/>
</dbReference>
<evidence type="ECO:0000256" key="8">
    <source>
        <dbReference type="ARBA" id="ARBA00022989"/>
    </source>
</evidence>
<keyword evidence="10" id="KW-1003">Cell membrane</keyword>
<dbReference type="SUPFAM" id="SSF56784">
    <property type="entry name" value="HAD-like"/>
    <property type="match status" value="1"/>
</dbReference>
<dbReference type="PRINTS" id="PR00119">
    <property type="entry name" value="CATATPASE"/>
</dbReference>
<evidence type="ECO:0000259" key="12">
    <source>
        <dbReference type="PROSITE" id="PS50846"/>
    </source>
</evidence>
<dbReference type="Gene3D" id="3.30.70.100">
    <property type="match status" value="1"/>
</dbReference>
<dbReference type="PROSITE" id="PS01047">
    <property type="entry name" value="HMA_1"/>
    <property type="match status" value="1"/>
</dbReference>
<feature type="transmembrane region" description="Helical" evidence="10">
    <location>
        <begin position="144"/>
        <end position="162"/>
    </location>
</feature>
<evidence type="ECO:0000256" key="1">
    <source>
        <dbReference type="ARBA" id="ARBA00004651"/>
    </source>
</evidence>
<dbReference type="CDD" id="cd00371">
    <property type="entry name" value="HMA"/>
    <property type="match status" value="1"/>
</dbReference>
<comment type="subcellular location">
    <subcellularLocation>
        <location evidence="1">Cell membrane</location>
        <topology evidence="1">Multi-pass membrane protein</topology>
    </subcellularLocation>
</comment>
<evidence type="ECO:0000256" key="6">
    <source>
        <dbReference type="ARBA" id="ARBA00022840"/>
    </source>
</evidence>
<keyword evidence="3 10" id="KW-0812">Transmembrane</keyword>
<dbReference type="PANTHER" id="PTHR43520:SF8">
    <property type="entry name" value="P-TYPE CU(+) TRANSPORTER"/>
    <property type="match status" value="1"/>
</dbReference>
<dbReference type="InterPro" id="IPR018303">
    <property type="entry name" value="ATPase_P-typ_P_site"/>
</dbReference>
<evidence type="ECO:0000256" key="10">
    <source>
        <dbReference type="RuleBase" id="RU362081"/>
    </source>
</evidence>
<comment type="similarity">
    <text evidence="2 10">Belongs to the cation transport ATPase (P-type) (TC 3.A.3) family. Type IB subfamily.</text>
</comment>
<dbReference type="SFLD" id="SFLDS00003">
    <property type="entry name" value="Haloacid_Dehalogenase"/>
    <property type="match status" value="1"/>
</dbReference>